<evidence type="ECO:0000313" key="3">
    <source>
        <dbReference type="EMBL" id="MBE9033516.1"/>
    </source>
</evidence>
<dbReference type="InterPro" id="IPR015929">
    <property type="entry name" value="Aconitase_B_swivel"/>
</dbReference>
<gene>
    <name evidence="3" type="ORF">IQ266_27700</name>
</gene>
<dbReference type="InterPro" id="IPR015928">
    <property type="entry name" value="Aconitase/3IPM_dehydase_swvl"/>
</dbReference>
<dbReference type="Pfam" id="PF06434">
    <property type="entry name" value="Aconitase_2_N"/>
    <property type="match status" value="1"/>
</dbReference>
<feature type="non-terminal residue" evidence="3">
    <location>
        <position position="250"/>
    </location>
</feature>
<dbReference type="FunFam" id="1.25.40.310:FF:000001">
    <property type="entry name" value="Aconitate hydratase B"/>
    <property type="match status" value="1"/>
</dbReference>
<evidence type="ECO:0000259" key="1">
    <source>
        <dbReference type="Pfam" id="PF06434"/>
    </source>
</evidence>
<dbReference type="Pfam" id="PF11791">
    <property type="entry name" value="Aconitase_B_N"/>
    <property type="match status" value="1"/>
</dbReference>
<dbReference type="InterPro" id="IPR036288">
    <property type="entry name" value="Aconitase_B_HEAT-like_dom_sf"/>
</dbReference>
<dbReference type="Proteomes" id="UP000625316">
    <property type="component" value="Unassembled WGS sequence"/>
</dbReference>
<dbReference type="GO" id="GO:0003994">
    <property type="term" value="F:aconitate hydratase activity"/>
    <property type="evidence" value="ECO:0007669"/>
    <property type="project" value="InterPro"/>
</dbReference>
<sequence length="250" mass="26636">MLDQYRAHVSERAAQGVPPLPLEAEQMSALCELLKNPPAGEEEFLLSLLRDRVPPGVDQAAYVKADFLTAVAKGEAKTPLVAPVEAVNLLGTMMGGYNVGSLVELLKSDDAALATAATTALKKTLLVYDAFHDVEELAAAGNANAQQVMQAWADAEWFTSRPTLAEEIIVSVFKVPGETNTDDLSPATHATTRPDIPLHAMAMLETRQPGSLETIAELKQKGHPIAYVGDVVGTGSSRKSAINSVLWHLG</sequence>
<dbReference type="EMBL" id="JADEXQ010000233">
    <property type="protein sequence ID" value="MBE9033516.1"/>
    <property type="molecule type" value="Genomic_DNA"/>
</dbReference>
<proteinExistence type="predicted"/>
<dbReference type="SUPFAM" id="SSF52016">
    <property type="entry name" value="LeuD/IlvD-like"/>
    <property type="match status" value="1"/>
</dbReference>
<feature type="domain" description="Aconitase B HEAT-like" evidence="2">
    <location>
        <begin position="4"/>
        <end position="158"/>
    </location>
</feature>
<dbReference type="Gene3D" id="1.25.40.310">
    <property type="entry name" value="Aconitate B, HEAT-like domain"/>
    <property type="match status" value="1"/>
</dbReference>
<feature type="domain" description="Aconitase B swivel" evidence="1">
    <location>
        <begin position="170"/>
        <end position="250"/>
    </location>
</feature>
<evidence type="ECO:0000313" key="4">
    <source>
        <dbReference type="Proteomes" id="UP000625316"/>
    </source>
</evidence>
<accession>A0A928VRX0</accession>
<name>A0A928VRX0_9CYAN</name>
<dbReference type="SUPFAM" id="SSF74778">
    <property type="entry name" value="Aconitase B, N-terminal domain"/>
    <property type="match status" value="1"/>
</dbReference>
<dbReference type="AlphaFoldDB" id="A0A928VRX0"/>
<evidence type="ECO:0000259" key="2">
    <source>
        <dbReference type="Pfam" id="PF11791"/>
    </source>
</evidence>
<dbReference type="GO" id="GO:0006099">
    <property type="term" value="P:tricarboxylic acid cycle"/>
    <property type="evidence" value="ECO:0007669"/>
    <property type="project" value="InterPro"/>
</dbReference>
<protein>
    <submittedName>
        <fullName evidence="3">Aconitate hydratase B</fullName>
    </submittedName>
</protein>
<comment type="caution">
    <text evidence="3">The sequence shown here is derived from an EMBL/GenBank/DDBJ whole genome shotgun (WGS) entry which is preliminary data.</text>
</comment>
<reference evidence="3" key="1">
    <citation type="submission" date="2020-10" db="EMBL/GenBank/DDBJ databases">
        <authorList>
            <person name="Castelo-Branco R."/>
            <person name="Eusebio N."/>
            <person name="Adriana R."/>
            <person name="Vieira A."/>
            <person name="Brugerolle De Fraissinette N."/>
            <person name="Rezende De Castro R."/>
            <person name="Schneider M.P."/>
            <person name="Vasconcelos V."/>
            <person name="Leao P.N."/>
        </authorList>
    </citation>
    <scope>NUCLEOTIDE SEQUENCE</scope>
    <source>
        <strain evidence="3">LEGE 11480</strain>
    </source>
</reference>
<organism evidence="3 4">
    <name type="scientific">Romeriopsis navalis LEGE 11480</name>
    <dbReference type="NCBI Taxonomy" id="2777977"/>
    <lineage>
        <taxon>Bacteria</taxon>
        <taxon>Bacillati</taxon>
        <taxon>Cyanobacteriota</taxon>
        <taxon>Cyanophyceae</taxon>
        <taxon>Leptolyngbyales</taxon>
        <taxon>Leptolyngbyaceae</taxon>
        <taxon>Romeriopsis</taxon>
        <taxon>Romeriopsis navalis</taxon>
    </lineage>
</organism>
<keyword evidence="4" id="KW-1185">Reference proteome</keyword>
<dbReference type="InterPro" id="IPR015933">
    <property type="entry name" value="Aconitase_B_HEAT-like_dom"/>
</dbReference>
<dbReference type="Gene3D" id="3.20.19.10">
    <property type="entry name" value="Aconitase, domain 4"/>
    <property type="match status" value="1"/>
</dbReference>